<reference evidence="5" key="1">
    <citation type="submission" date="2021-01" db="EMBL/GenBank/DDBJ databases">
        <title>Caligus Genome Assembly.</title>
        <authorList>
            <person name="Gallardo-Escarate C."/>
        </authorList>
    </citation>
    <scope>NUCLEOTIDE SEQUENCE [LARGE SCALE GENOMIC DNA]</scope>
</reference>
<evidence type="ECO:0000256" key="2">
    <source>
        <dbReference type="ARBA" id="ARBA00023027"/>
    </source>
</evidence>
<dbReference type="EMBL" id="CP045892">
    <property type="protein sequence ID" value="QQP52678.1"/>
    <property type="molecule type" value="Genomic_DNA"/>
</dbReference>
<dbReference type="PANTHER" id="PTHR43720">
    <property type="entry name" value="2-AMINOMUCONIC SEMIALDEHYDE DEHYDROGENASE"/>
    <property type="match status" value="1"/>
</dbReference>
<feature type="domain" description="Aldehyde dehydrogenase" evidence="3">
    <location>
        <begin position="48"/>
        <end position="97"/>
    </location>
</feature>
<name>A0A7T8HM86_CALRO</name>
<evidence type="ECO:0000259" key="3">
    <source>
        <dbReference type="Pfam" id="PF00171"/>
    </source>
</evidence>
<evidence type="ECO:0000313" key="4">
    <source>
        <dbReference type="EMBL" id="QQP52678.1"/>
    </source>
</evidence>
<dbReference type="AlphaFoldDB" id="A0A7T8HM86"/>
<proteinExistence type="inferred from homology"/>
<sequence length="98" mass="10305">MAFHVQAALRGAENFRYFADQVTSARDGQSLPSPTLMNITTRKPIGPVALAAGCTVVHKPAEASPLSARLLIEIAEDAGLPPGVLNLVNGFGEELAKH</sequence>
<comment type="similarity">
    <text evidence="1">Belongs to the aldehyde dehydrogenase family.</text>
</comment>
<dbReference type="Gene3D" id="3.40.605.10">
    <property type="entry name" value="Aldehyde Dehydrogenase, Chain A, domain 1"/>
    <property type="match status" value="1"/>
</dbReference>
<dbReference type="Proteomes" id="UP000595437">
    <property type="component" value="Chromosome 3"/>
</dbReference>
<dbReference type="GO" id="GO:0016620">
    <property type="term" value="F:oxidoreductase activity, acting on the aldehyde or oxo group of donors, NAD or NADP as acceptor"/>
    <property type="evidence" value="ECO:0007669"/>
    <property type="project" value="TreeGrafter"/>
</dbReference>
<dbReference type="InterPro" id="IPR016162">
    <property type="entry name" value="Ald_DH_N"/>
</dbReference>
<dbReference type="InterPro" id="IPR016161">
    <property type="entry name" value="Ald_DH/histidinol_DH"/>
</dbReference>
<keyword evidence="2" id="KW-0520">NAD</keyword>
<evidence type="ECO:0000313" key="5">
    <source>
        <dbReference type="Proteomes" id="UP000595437"/>
    </source>
</evidence>
<dbReference type="Pfam" id="PF00171">
    <property type="entry name" value="Aldedh"/>
    <property type="match status" value="1"/>
</dbReference>
<dbReference type="InterPro" id="IPR015590">
    <property type="entry name" value="Aldehyde_DH_dom"/>
</dbReference>
<dbReference type="OrthoDB" id="310895at2759"/>
<gene>
    <name evidence="4" type="ORF">FKW44_004904</name>
</gene>
<keyword evidence="5" id="KW-1185">Reference proteome</keyword>
<dbReference type="SUPFAM" id="SSF53720">
    <property type="entry name" value="ALDH-like"/>
    <property type="match status" value="1"/>
</dbReference>
<organism evidence="4 5">
    <name type="scientific">Caligus rogercresseyi</name>
    <name type="common">Sea louse</name>
    <dbReference type="NCBI Taxonomy" id="217165"/>
    <lineage>
        <taxon>Eukaryota</taxon>
        <taxon>Metazoa</taxon>
        <taxon>Ecdysozoa</taxon>
        <taxon>Arthropoda</taxon>
        <taxon>Crustacea</taxon>
        <taxon>Multicrustacea</taxon>
        <taxon>Hexanauplia</taxon>
        <taxon>Copepoda</taxon>
        <taxon>Siphonostomatoida</taxon>
        <taxon>Caligidae</taxon>
        <taxon>Caligus</taxon>
    </lineage>
</organism>
<dbReference type="PANTHER" id="PTHR43720:SF2">
    <property type="entry name" value="2-AMINOMUCONIC SEMIALDEHYDE DEHYDROGENASE"/>
    <property type="match status" value="1"/>
</dbReference>
<protein>
    <submittedName>
        <fullName evidence="4">Aldehyde dehydrogenase_ mitochondrial</fullName>
    </submittedName>
</protein>
<evidence type="ECO:0000256" key="1">
    <source>
        <dbReference type="ARBA" id="ARBA00009986"/>
    </source>
</evidence>
<accession>A0A7T8HM86</accession>